<dbReference type="STRING" id="133381.A0A2T9ZJJ4"/>
<dbReference type="GO" id="GO:0010972">
    <property type="term" value="P:negative regulation of G2/M transition of mitotic cell cycle"/>
    <property type="evidence" value="ECO:0007669"/>
    <property type="project" value="TreeGrafter"/>
</dbReference>
<dbReference type="PANTHER" id="PTHR43628:SF1">
    <property type="entry name" value="CHITIN SYNTHASE REGULATORY FACTOR 2-RELATED"/>
    <property type="match status" value="1"/>
</dbReference>
<organism evidence="1 2">
    <name type="scientific">Smittium megazygosporum</name>
    <dbReference type="NCBI Taxonomy" id="133381"/>
    <lineage>
        <taxon>Eukaryota</taxon>
        <taxon>Fungi</taxon>
        <taxon>Fungi incertae sedis</taxon>
        <taxon>Zoopagomycota</taxon>
        <taxon>Kickxellomycotina</taxon>
        <taxon>Harpellomycetes</taxon>
        <taxon>Harpellales</taxon>
        <taxon>Legeriomycetaceae</taxon>
        <taxon>Smittium</taxon>
    </lineage>
</organism>
<evidence type="ECO:0000313" key="2">
    <source>
        <dbReference type="Proteomes" id="UP000245609"/>
    </source>
</evidence>
<proteinExistence type="predicted"/>
<evidence type="ECO:0008006" key="3">
    <source>
        <dbReference type="Google" id="ProtNLM"/>
    </source>
</evidence>
<gene>
    <name evidence="1" type="ORF">BB560_000755</name>
</gene>
<name>A0A2T9ZJJ4_9FUNG</name>
<comment type="caution">
    <text evidence="1">The sequence shown here is derived from an EMBL/GenBank/DDBJ whole genome shotgun (WGS) entry which is preliminary data.</text>
</comment>
<sequence length="117" mass="13243">MYLQKAGEAVVPEAKSFNPEVSGVAKQELAMAIYELGQSYYHGWGVSKNKKTAIHYYKISADLGDPDSQMEVAQCYEKGDTVKRNLKTAAHYYRLAEKQGIQQFGNSWIHKSKYDSE</sequence>
<dbReference type="AlphaFoldDB" id="A0A2T9ZJJ4"/>
<dbReference type="Pfam" id="PF08238">
    <property type="entry name" value="Sel1"/>
    <property type="match status" value="2"/>
</dbReference>
<dbReference type="Gene3D" id="1.25.40.10">
    <property type="entry name" value="Tetratricopeptide repeat domain"/>
    <property type="match status" value="1"/>
</dbReference>
<dbReference type="SUPFAM" id="SSF81901">
    <property type="entry name" value="HCP-like"/>
    <property type="match status" value="1"/>
</dbReference>
<dbReference type="PANTHER" id="PTHR43628">
    <property type="entry name" value="ACTIVATOR OF C KINASE PROTEIN 1-RELATED"/>
    <property type="match status" value="1"/>
</dbReference>
<dbReference type="InterPro" id="IPR006597">
    <property type="entry name" value="Sel1-like"/>
</dbReference>
<dbReference type="InterPro" id="IPR052945">
    <property type="entry name" value="Mitotic_Regulator"/>
</dbReference>
<dbReference type="SMART" id="SM00671">
    <property type="entry name" value="SEL1"/>
    <property type="match status" value="2"/>
</dbReference>
<dbReference type="OrthoDB" id="2148946at2759"/>
<dbReference type="Proteomes" id="UP000245609">
    <property type="component" value="Unassembled WGS sequence"/>
</dbReference>
<dbReference type="GO" id="GO:0032153">
    <property type="term" value="C:cell division site"/>
    <property type="evidence" value="ECO:0007669"/>
    <property type="project" value="TreeGrafter"/>
</dbReference>
<dbReference type="InterPro" id="IPR011990">
    <property type="entry name" value="TPR-like_helical_dom_sf"/>
</dbReference>
<evidence type="ECO:0000313" key="1">
    <source>
        <dbReference type="EMBL" id="PVV04735.1"/>
    </source>
</evidence>
<accession>A0A2T9ZJJ4</accession>
<keyword evidence="2" id="KW-1185">Reference proteome</keyword>
<dbReference type="EMBL" id="MBFS01000086">
    <property type="protein sequence ID" value="PVV04735.1"/>
    <property type="molecule type" value="Genomic_DNA"/>
</dbReference>
<reference evidence="1 2" key="1">
    <citation type="journal article" date="2018" name="MBio">
        <title>Comparative Genomics Reveals the Core Gene Toolbox for the Fungus-Insect Symbiosis.</title>
        <authorList>
            <person name="Wang Y."/>
            <person name="Stata M."/>
            <person name="Wang W."/>
            <person name="Stajich J.E."/>
            <person name="White M.M."/>
            <person name="Moncalvo J.M."/>
        </authorList>
    </citation>
    <scope>NUCLEOTIDE SEQUENCE [LARGE SCALE GENOMIC DNA]</scope>
    <source>
        <strain evidence="1 2">SC-DP-2</strain>
    </source>
</reference>
<protein>
    <recommendedName>
        <fullName evidence="3">HCP-like protein</fullName>
    </recommendedName>
</protein>